<dbReference type="PANTHER" id="PTHR43649:SF12">
    <property type="entry name" value="DIACETYLCHITOBIOSE BINDING PROTEIN DASA"/>
    <property type="match status" value="1"/>
</dbReference>
<dbReference type="InterPro" id="IPR006059">
    <property type="entry name" value="SBP"/>
</dbReference>
<comment type="similarity">
    <text evidence="2">Belongs to the bacterial solute-binding protein 1 family.</text>
</comment>
<evidence type="ECO:0000256" key="2">
    <source>
        <dbReference type="ARBA" id="ARBA00008520"/>
    </source>
</evidence>
<organism evidence="5 6">
    <name type="scientific">Roseinatronobacter alkalisoli</name>
    <dbReference type="NCBI Taxonomy" id="3028235"/>
    <lineage>
        <taxon>Bacteria</taxon>
        <taxon>Pseudomonadati</taxon>
        <taxon>Pseudomonadota</taxon>
        <taxon>Alphaproteobacteria</taxon>
        <taxon>Rhodobacterales</taxon>
        <taxon>Paracoccaceae</taxon>
        <taxon>Roseinatronobacter</taxon>
    </lineage>
</organism>
<keyword evidence="4" id="KW-0732">Signal</keyword>
<keyword evidence="6" id="KW-1185">Reference proteome</keyword>
<feature type="signal peptide" evidence="4">
    <location>
        <begin position="1"/>
        <end position="36"/>
    </location>
</feature>
<evidence type="ECO:0000256" key="3">
    <source>
        <dbReference type="SAM" id="MobiDB-lite"/>
    </source>
</evidence>
<name>A0ABT5TF11_9RHOB</name>
<evidence type="ECO:0000313" key="5">
    <source>
        <dbReference type="EMBL" id="MDD7973704.1"/>
    </source>
</evidence>
<accession>A0ABT5TF11</accession>
<comment type="subcellular location">
    <subcellularLocation>
        <location evidence="1">Periplasm</location>
    </subcellularLocation>
</comment>
<sequence length="426" mass="46288">MKHYRKFGIASTATALVCATFLSGTAILGVTSAAYAQDVTEITVWFGRENFIPADAFETFHAENPGIRVRTDVIPLEQAVADTLRAARANRAPDIVQVPADGLAPLVAQNAVRDVSGMMEQWRSEDAASIDDISSIGLDMASIDDTPYGLTLYAGPFWYTYRKDWLEDAGLDVPQTWDDVLDVARAMKAEGRIGYSVIGSRAHDPVWFLSTFMAMGGQWENGVPQIDSDAGRYLLNFYQTLVAEGLTSQDVLAWDSGAMRSAFIGGDAAQAMIGDNVYPTVNESLSWGQEWDGSRPPSRPGAESEGRTMTLGWPFLVTTGAAEDESVLKVLQYMARAENVGEVSARYQPGTVLSVFESEEYNAVKPWAAQFAPEFANLTPLPSHPRQTQIYQILLDAMQAALQNPEQDAAEIAATHQAAISALVGN</sequence>
<evidence type="ECO:0000256" key="4">
    <source>
        <dbReference type="SAM" id="SignalP"/>
    </source>
</evidence>
<dbReference type="RefSeq" id="WP_274354364.1">
    <property type="nucleotide sequence ID" value="NZ_JAQZSM010000049.1"/>
</dbReference>
<comment type="caution">
    <text evidence="5">The sequence shown here is derived from an EMBL/GenBank/DDBJ whole genome shotgun (WGS) entry which is preliminary data.</text>
</comment>
<gene>
    <name evidence="5" type="ORF">PUT78_21825</name>
</gene>
<dbReference type="PANTHER" id="PTHR43649">
    <property type="entry name" value="ARABINOSE-BINDING PROTEIN-RELATED"/>
    <property type="match status" value="1"/>
</dbReference>
<dbReference type="SUPFAM" id="SSF53850">
    <property type="entry name" value="Periplasmic binding protein-like II"/>
    <property type="match status" value="1"/>
</dbReference>
<dbReference type="EMBL" id="JAQZSM010000049">
    <property type="protein sequence ID" value="MDD7973704.1"/>
    <property type="molecule type" value="Genomic_DNA"/>
</dbReference>
<dbReference type="Pfam" id="PF01547">
    <property type="entry name" value="SBP_bac_1"/>
    <property type="match status" value="1"/>
</dbReference>
<feature type="chain" id="PRO_5046862576" evidence="4">
    <location>
        <begin position="37"/>
        <end position="426"/>
    </location>
</feature>
<proteinExistence type="inferred from homology"/>
<evidence type="ECO:0000256" key="1">
    <source>
        <dbReference type="ARBA" id="ARBA00004418"/>
    </source>
</evidence>
<protein>
    <submittedName>
        <fullName evidence="5">Extracellular solute-binding protein</fullName>
    </submittedName>
</protein>
<dbReference type="Proteomes" id="UP001431784">
    <property type="component" value="Unassembled WGS sequence"/>
</dbReference>
<dbReference type="Gene3D" id="3.40.190.10">
    <property type="entry name" value="Periplasmic binding protein-like II"/>
    <property type="match status" value="1"/>
</dbReference>
<feature type="region of interest" description="Disordered" evidence="3">
    <location>
        <begin position="288"/>
        <end position="307"/>
    </location>
</feature>
<reference evidence="5" key="1">
    <citation type="submission" date="2023-02" db="EMBL/GenBank/DDBJ databases">
        <title>Description of Roseinatronobacter alkalisoli sp. nov., an alkaliphilic bacerium isolated from soda soil.</title>
        <authorList>
            <person name="Wei W."/>
        </authorList>
    </citation>
    <scope>NUCLEOTIDE SEQUENCE</scope>
    <source>
        <strain evidence="5">HJB301</strain>
    </source>
</reference>
<dbReference type="InterPro" id="IPR050490">
    <property type="entry name" value="Bact_solute-bd_prot1"/>
</dbReference>
<evidence type="ECO:0000313" key="6">
    <source>
        <dbReference type="Proteomes" id="UP001431784"/>
    </source>
</evidence>